<accession>A0A1C3UTN4</accession>
<dbReference type="AlphaFoldDB" id="A0A1C3UTN4"/>
<dbReference type="STRING" id="411945.GA0061102_1005200"/>
<evidence type="ECO:0000313" key="3">
    <source>
        <dbReference type="Proteomes" id="UP000199435"/>
    </source>
</evidence>
<dbReference type="InterPro" id="IPR012337">
    <property type="entry name" value="RNaseH-like_sf"/>
</dbReference>
<keyword evidence="1" id="KW-0472">Membrane</keyword>
<keyword evidence="1" id="KW-0812">Transmembrane</keyword>
<reference evidence="3" key="1">
    <citation type="submission" date="2016-08" db="EMBL/GenBank/DDBJ databases">
        <authorList>
            <person name="Varghese N."/>
            <person name="Submissions Spin"/>
        </authorList>
    </citation>
    <scope>NUCLEOTIDE SEQUENCE [LARGE SCALE GENOMIC DNA]</scope>
    <source>
        <strain evidence="3">HAMBI 2971</strain>
    </source>
</reference>
<proteinExistence type="predicted"/>
<feature type="non-terminal residue" evidence="2">
    <location>
        <position position="1"/>
    </location>
</feature>
<dbReference type="EMBL" id="FMAH01000005">
    <property type="protein sequence ID" value="SCB18808.1"/>
    <property type="molecule type" value="Genomic_DNA"/>
</dbReference>
<keyword evidence="1" id="KW-1133">Transmembrane helix</keyword>
<evidence type="ECO:0000256" key="1">
    <source>
        <dbReference type="SAM" id="Phobius"/>
    </source>
</evidence>
<dbReference type="SUPFAM" id="SSF53098">
    <property type="entry name" value="Ribonuclease H-like"/>
    <property type="match status" value="1"/>
</dbReference>
<organism evidence="2 3">
    <name type="scientific">Rhizobium miluonense</name>
    <dbReference type="NCBI Taxonomy" id="411945"/>
    <lineage>
        <taxon>Bacteria</taxon>
        <taxon>Pseudomonadati</taxon>
        <taxon>Pseudomonadota</taxon>
        <taxon>Alphaproteobacteria</taxon>
        <taxon>Hyphomicrobiales</taxon>
        <taxon>Rhizobiaceae</taxon>
        <taxon>Rhizobium/Agrobacterium group</taxon>
        <taxon>Rhizobium</taxon>
    </lineage>
</organism>
<gene>
    <name evidence="2" type="ORF">GA0061102_1005200</name>
</gene>
<sequence>IEDSFETAKNELGLDHNETRSWHGWYRHVSLVMLAFAMMAVIRHRANTMPPPKTRRRLGPGISN</sequence>
<protein>
    <recommendedName>
        <fullName evidence="4">Transposase DDE domain-containing protein</fullName>
    </recommendedName>
</protein>
<evidence type="ECO:0000313" key="2">
    <source>
        <dbReference type="EMBL" id="SCB18808.1"/>
    </source>
</evidence>
<evidence type="ECO:0008006" key="4">
    <source>
        <dbReference type="Google" id="ProtNLM"/>
    </source>
</evidence>
<dbReference type="Proteomes" id="UP000199435">
    <property type="component" value="Unassembled WGS sequence"/>
</dbReference>
<keyword evidence="3" id="KW-1185">Reference proteome</keyword>
<feature type="transmembrane region" description="Helical" evidence="1">
    <location>
        <begin position="25"/>
        <end position="46"/>
    </location>
</feature>
<name>A0A1C3UTN4_9HYPH</name>